<organism evidence="3 4">
    <name type="scientific">Caballeronia sordidicola</name>
    <name type="common">Burkholderia sordidicola</name>
    <dbReference type="NCBI Taxonomy" id="196367"/>
    <lineage>
        <taxon>Bacteria</taxon>
        <taxon>Pseudomonadati</taxon>
        <taxon>Pseudomonadota</taxon>
        <taxon>Betaproteobacteria</taxon>
        <taxon>Burkholderiales</taxon>
        <taxon>Burkholderiaceae</taxon>
        <taxon>Caballeronia</taxon>
    </lineage>
</organism>
<dbReference type="Pfam" id="PF07813">
    <property type="entry name" value="LTXXQ"/>
    <property type="match status" value="1"/>
</dbReference>
<feature type="region of interest" description="Disordered" evidence="1">
    <location>
        <begin position="155"/>
        <end position="187"/>
    </location>
</feature>
<name>A0A158GLE2_CABSO</name>
<evidence type="ECO:0000313" key="4">
    <source>
        <dbReference type="Proteomes" id="UP000054893"/>
    </source>
</evidence>
<feature type="compositionally biased region" description="Basic residues" evidence="1">
    <location>
        <begin position="156"/>
        <end position="169"/>
    </location>
</feature>
<dbReference type="AlphaFoldDB" id="A0A158GLE2"/>
<dbReference type="InterPro" id="IPR012899">
    <property type="entry name" value="LTXXQ"/>
</dbReference>
<proteinExistence type="predicted"/>
<dbReference type="Proteomes" id="UP000054893">
    <property type="component" value="Unassembled WGS sequence"/>
</dbReference>
<evidence type="ECO:0000256" key="1">
    <source>
        <dbReference type="SAM" id="MobiDB-lite"/>
    </source>
</evidence>
<keyword evidence="2" id="KW-0732">Signal</keyword>
<evidence type="ECO:0000256" key="2">
    <source>
        <dbReference type="SAM" id="SignalP"/>
    </source>
</evidence>
<sequence length="187" mass="20230">MYRLPLIYGTKVSSMKKTLVALAASLALSTAFAQSSAPAAASAPDAAAARGQAREAHVEQRIADLHSKLKITSAQEDQWNKFADVMRDNGHTIGELYRQRIALGSNTSAVDDMKQYAQITQAQADGTKRLVDAFEPLYASLSPEQKKLADVNFHQNARRGEHKGRRAPRAKVTPDSIAPDAASSTKP</sequence>
<feature type="signal peptide" evidence="2">
    <location>
        <begin position="1"/>
        <end position="33"/>
    </location>
</feature>
<gene>
    <name evidence="3" type="ORF">AWB64_03072</name>
</gene>
<reference evidence="3 4" key="1">
    <citation type="submission" date="2016-01" db="EMBL/GenBank/DDBJ databases">
        <authorList>
            <person name="Oliw E.H."/>
        </authorList>
    </citation>
    <scope>NUCLEOTIDE SEQUENCE [LARGE SCALE GENOMIC DNA]</scope>
    <source>
        <strain evidence="3">LMG 22029</strain>
    </source>
</reference>
<evidence type="ECO:0000313" key="3">
    <source>
        <dbReference type="EMBL" id="SAL32842.1"/>
    </source>
</evidence>
<feature type="chain" id="PRO_5007810394" evidence="2">
    <location>
        <begin position="34"/>
        <end position="187"/>
    </location>
</feature>
<dbReference type="EMBL" id="FCOC02000008">
    <property type="protein sequence ID" value="SAL32842.1"/>
    <property type="molecule type" value="Genomic_DNA"/>
</dbReference>
<accession>A0A158GLE2</accession>
<dbReference type="GO" id="GO:0042597">
    <property type="term" value="C:periplasmic space"/>
    <property type="evidence" value="ECO:0007669"/>
    <property type="project" value="InterPro"/>
</dbReference>
<protein>
    <submittedName>
        <fullName evidence="3">Periplasmic protein</fullName>
    </submittedName>
</protein>